<proteinExistence type="predicted"/>
<feature type="domain" description="N-acetyltransferase" evidence="1">
    <location>
        <begin position="217"/>
        <end position="381"/>
    </location>
</feature>
<protein>
    <submittedName>
        <fullName evidence="2">GNAT family N-acetyltransferase</fullName>
    </submittedName>
</protein>
<evidence type="ECO:0000313" key="3">
    <source>
        <dbReference type="Proteomes" id="UP000671399"/>
    </source>
</evidence>
<dbReference type="PANTHER" id="PTHR43441">
    <property type="entry name" value="RIBOSOMAL-PROTEIN-SERINE ACETYLTRANSFERASE"/>
    <property type="match status" value="1"/>
</dbReference>
<organism evidence="2 3">
    <name type="scientific">Micromonospora antibiotica</name>
    <dbReference type="NCBI Taxonomy" id="2807623"/>
    <lineage>
        <taxon>Bacteria</taxon>
        <taxon>Bacillati</taxon>
        <taxon>Actinomycetota</taxon>
        <taxon>Actinomycetes</taxon>
        <taxon>Micromonosporales</taxon>
        <taxon>Micromonosporaceae</taxon>
        <taxon>Micromonospora</taxon>
    </lineage>
</organism>
<dbReference type="InterPro" id="IPR051908">
    <property type="entry name" value="Ribosomal_N-acetyltransferase"/>
</dbReference>
<feature type="domain" description="N-acetyltransferase" evidence="1">
    <location>
        <begin position="11"/>
        <end position="176"/>
    </location>
</feature>
<sequence length="384" mass="41205">MEPVEIIEDGLLLRPWLASDAEDVHRACQDPDIQRWTTVPRPYRPEHAHGFVTKLSPRAWAEGSGAPFAVCDAATGELLGSCGLVAIDREVETGEIGYWTAPWARGRGVTVRATRAVARWAFDALALRRLIWQAEVGNHFSRLVALRAGFQISGELRLARPAGDGRGEGWIGSMLPGEVPAVGATGPAGPGTLEARRAAVFGRPQPVLFATAGDTELRLRPMEERDLDGVVATCRDPDTVRWTSVPHPYQHTDAEGYLTYGGLAWARGSSACFVLADPDDAFAGTVDLRLNPVDPLRAEVGFMTAPQARGRGWMPAALGALAAWGITGLDLVRIEWKAHVGNTASRRAAEKAGFTVEGTLRGGVPQRGDRVDAWIGALLAGDLT</sequence>
<dbReference type="InterPro" id="IPR016181">
    <property type="entry name" value="Acyl_CoA_acyltransferase"/>
</dbReference>
<reference evidence="2 3" key="1">
    <citation type="submission" date="2021-03" db="EMBL/GenBank/DDBJ databases">
        <authorList>
            <person name="Lee D.-H."/>
        </authorList>
    </citation>
    <scope>NUCLEOTIDE SEQUENCE [LARGE SCALE GENOMIC DNA]</scope>
    <source>
        <strain evidence="2 3">MMS20-R2-23</strain>
    </source>
</reference>
<name>A0ABS3VGV6_9ACTN</name>
<keyword evidence="3" id="KW-1185">Reference proteome</keyword>
<dbReference type="PROSITE" id="PS51186">
    <property type="entry name" value="GNAT"/>
    <property type="match status" value="2"/>
</dbReference>
<dbReference type="InterPro" id="IPR000182">
    <property type="entry name" value="GNAT_dom"/>
</dbReference>
<comment type="caution">
    <text evidence="2">The sequence shown here is derived from an EMBL/GenBank/DDBJ whole genome shotgun (WGS) entry which is preliminary data.</text>
</comment>
<dbReference type="Proteomes" id="UP000671399">
    <property type="component" value="Unassembled WGS sequence"/>
</dbReference>
<evidence type="ECO:0000259" key="1">
    <source>
        <dbReference type="PROSITE" id="PS51186"/>
    </source>
</evidence>
<dbReference type="RefSeq" id="WP_208570340.1">
    <property type="nucleotide sequence ID" value="NZ_JAGFWR010000029.1"/>
</dbReference>
<evidence type="ECO:0000313" key="2">
    <source>
        <dbReference type="EMBL" id="MBO4164822.1"/>
    </source>
</evidence>
<accession>A0ABS3VGV6</accession>
<dbReference type="Gene3D" id="3.40.630.30">
    <property type="match status" value="2"/>
</dbReference>
<dbReference type="EMBL" id="JAGFWR010000029">
    <property type="protein sequence ID" value="MBO4164822.1"/>
    <property type="molecule type" value="Genomic_DNA"/>
</dbReference>
<gene>
    <name evidence="2" type="ORF">JQN83_29030</name>
</gene>
<dbReference type="Pfam" id="PF13302">
    <property type="entry name" value="Acetyltransf_3"/>
    <property type="match status" value="2"/>
</dbReference>
<dbReference type="SUPFAM" id="SSF55729">
    <property type="entry name" value="Acyl-CoA N-acyltransferases (Nat)"/>
    <property type="match status" value="2"/>
</dbReference>
<dbReference type="PANTHER" id="PTHR43441:SF10">
    <property type="entry name" value="ACETYLTRANSFERASE"/>
    <property type="match status" value="1"/>
</dbReference>